<reference evidence="3" key="1">
    <citation type="journal article" date="2010" name="Stand. Genomic Sci.">
        <title>Complete genome sequence of Thermocrinis albus type strain (HI 11/12T).</title>
        <authorList>
            <person name="Wirth R."/>
            <person name="Sikorski J."/>
            <person name="Brambilla E."/>
            <person name="Misra M."/>
            <person name="Lapidus A."/>
            <person name="Copeland A."/>
            <person name="Nolan M."/>
            <person name="Lucas S."/>
            <person name="Chen F."/>
            <person name="Tice H."/>
            <person name="Cheng J.F."/>
            <person name="Han C."/>
            <person name="Detter J.C."/>
            <person name="Tapia R."/>
            <person name="Bruce D."/>
            <person name="Goodwin L."/>
            <person name="Pitluck S."/>
            <person name="Pati A."/>
            <person name="Anderson I."/>
            <person name="Ivanova N."/>
            <person name="Mavromatis K."/>
            <person name="Mikhailova N."/>
            <person name="Chen A."/>
            <person name="Palaniappan K."/>
            <person name="Bilek Y."/>
            <person name="Hader T."/>
            <person name="Land M."/>
            <person name="Hauser L."/>
            <person name="Chang Y.J."/>
            <person name="Jeffries C.D."/>
            <person name="Tindall B.J."/>
            <person name="Rohde M."/>
            <person name="Goker M."/>
            <person name="Bristow J."/>
            <person name="Eisen J.A."/>
            <person name="Markowitz V."/>
            <person name="Hugenholtz P."/>
            <person name="Kyrpides N.C."/>
            <person name="Klenk H.P."/>
        </authorList>
    </citation>
    <scope>NUCLEOTIDE SEQUENCE [LARGE SCALE GENOMIC DNA]</scope>
    <source>
        <strain evidence="3">DSM 14484 / JCM 11386 / HI 11/12</strain>
    </source>
</reference>
<keyword evidence="1" id="KW-0175">Coiled coil</keyword>
<dbReference type="AlphaFoldDB" id="D3SN96"/>
<dbReference type="OrthoDB" id="15530at2"/>
<dbReference type="HOGENOM" id="CLU_1377562_0_0_0"/>
<gene>
    <name evidence="2" type="ordered locus">Thal_1598</name>
</gene>
<dbReference type="Proteomes" id="UP000002043">
    <property type="component" value="Chromosome"/>
</dbReference>
<accession>D3SN96</accession>
<sequence length="190" mass="22462">MDYVKMKASEYATLTGLSLNTVKNRIRAGVLKGEKAEDGLWYVYVPGDEYQHLLKREEDVKEVQERIKESMEKLRSHLEGNLIATYMELLLQKEKQKDELLHELASLYALLAIREKEIEILNESIQRMKKELSELEDLRKSLREKEKELAKLERDLKSAELECQKKLLEKEKELMEKETQLKLLRGEIDR</sequence>
<dbReference type="STRING" id="638303.Thal_1598"/>
<feature type="coiled-coil region" evidence="1">
    <location>
        <begin position="111"/>
        <end position="187"/>
    </location>
</feature>
<evidence type="ECO:0000313" key="3">
    <source>
        <dbReference type="Proteomes" id="UP000002043"/>
    </source>
</evidence>
<dbReference type="RefSeq" id="WP_012992632.1">
    <property type="nucleotide sequence ID" value="NC_013894.1"/>
</dbReference>
<dbReference type="EMBL" id="CP001931">
    <property type="protein sequence ID" value="ADC90226.1"/>
    <property type="molecule type" value="Genomic_DNA"/>
</dbReference>
<name>D3SN96_THEAH</name>
<keyword evidence="3" id="KW-1185">Reference proteome</keyword>
<evidence type="ECO:0000313" key="2">
    <source>
        <dbReference type="EMBL" id="ADC90226.1"/>
    </source>
</evidence>
<protein>
    <submittedName>
        <fullName evidence="2">Uncharacterized protein</fullName>
    </submittedName>
</protein>
<proteinExistence type="predicted"/>
<evidence type="ECO:0000256" key="1">
    <source>
        <dbReference type="SAM" id="Coils"/>
    </source>
</evidence>
<dbReference type="KEGG" id="tal:Thal_1598"/>
<dbReference type="eggNOG" id="COG2433">
    <property type="taxonomic scope" value="Bacteria"/>
</dbReference>
<organism evidence="2 3">
    <name type="scientific">Thermocrinis albus (strain DSM 14484 / JCM 11386 / HI 11/12)</name>
    <dbReference type="NCBI Taxonomy" id="638303"/>
    <lineage>
        <taxon>Bacteria</taxon>
        <taxon>Pseudomonadati</taxon>
        <taxon>Aquificota</taxon>
        <taxon>Aquificia</taxon>
        <taxon>Aquificales</taxon>
        <taxon>Aquificaceae</taxon>
        <taxon>Thermocrinis</taxon>
    </lineage>
</organism>